<dbReference type="KEGG" id="chk:D4L85_21890"/>
<dbReference type="AlphaFoldDB" id="A0A385SPY4"/>
<feature type="signal peptide" evidence="1">
    <location>
        <begin position="1"/>
        <end position="19"/>
    </location>
</feature>
<dbReference type="NCBIfam" id="TIGR03519">
    <property type="entry name" value="T9SS_PorP_fam"/>
    <property type="match status" value="1"/>
</dbReference>
<dbReference type="InterPro" id="IPR019861">
    <property type="entry name" value="PorP/SprF_Bacteroidetes"/>
</dbReference>
<name>A0A385SPY4_9BACT</name>
<evidence type="ECO:0000313" key="3">
    <source>
        <dbReference type="Proteomes" id="UP000266183"/>
    </source>
</evidence>
<evidence type="ECO:0000256" key="1">
    <source>
        <dbReference type="SAM" id="SignalP"/>
    </source>
</evidence>
<evidence type="ECO:0000313" key="2">
    <source>
        <dbReference type="EMBL" id="AYB33064.1"/>
    </source>
</evidence>
<dbReference type="RefSeq" id="WP_119756307.1">
    <property type="nucleotide sequence ID" value="NZ_CP032382.1"/>
</dbReference>
<reference evidence="3" key="1">
    <citation type="submission" date="2018-09" db="EMBL/GenBank/DDBJ databases">
        <title>Chryseolinea sp. KIS68-18 isolated from soil.</title>
        <authorList>
            <person name="Weon H.-Y."/>
            <person name="Kwon S.-W."/>
            <person name="Lee S.A."/>
        </authorList>
    </citation>
    <scope>NUCLEOTIDE SEQUENCE [LARGE SCALE GENOMIC DNA]</scope>
    <source>
        <strain evidence="3">KIS68-18</strain>
    </source>
</reference>
<gene>
    <name evidence="2" type="ORF">D4L85_21890</name>
</gene>
<dbReference type="Proteomes" id="UP000266183">
    <property type="component" value="Chromosome"/>
</dbReference>
<dbReference type="OrthoDB" id="1114455at2"/>
<organism evidence="2 3">
    <name type="scientific">Chryseolinea soli</name>
    <dbReference type="NCBI Taxonomy" id="2321403"/>
    <lineage>
        <taxon>Bacteria</taxon>
        <taxon>Pseudomonadati</taxon>
        <taxon>Bacteroidota</taxon>
        <taxon>Cytophagia</taxon>
        <taxon>Cytophagales</taxon>
        <taxon>Fulvivirgaceae</taxon>
        <taxon>Chryseolinea</taxon>
    </lineage>
</organism>
<protein>
    <submittedName>
        <fullName evidence="2">Type IX secretion system membrane protein PorP/SprF</fullName>
    </submittedName>
</protein>
<feature type="chain" id="PRO_5017457068" evidence="1">
    <location>
        <begin position="20"/>
        <end position="301"/>
    </location>
</feature>
<accession>A0A385SPY4</accession>
<dbReference type="Pfam" id="PF11751">
    <property type="entry name" value="PorP_SprF"/>
    <property type="match status" value="1"/>
</dbReference>
<sequence length="301" mass="33332">MKHFLPGLLLFVALLPAQAQEDPLYAQYLNNPLVINPAYSGLNRSFNAAVTYRRQWGGFDGAPATGSLTAHTALADNKMGVGMVFVRDKSGNTNNTETLATYAYRITGHGRTLSFGLQGGFINYKIMNSELNPYDPTDPAFAANQSIIRPSVGAGLIFSSERFFLGLSAPRLLKADDTSGDVTSRLYSQHYYFMGAYVFHLTERVRFKPSVLFKGVKGAPFSTDYNAAVNLDERYTAALFTRNFNTYGFLAQIRLGDLYRLGYAFEVPTNSSVGTRFTTHEFSFGVNLAFLKSHETTITNF</sequence>
<keyword evidence="3" id="KW-1185">Reference proteome</keyword>
<proteinExistence type="predicted"/>
<keyword evidence="1" id="KW-0732">Signal</keyword>
<dbReference type="EMBL" id="CP032382">
    <property type="protein sequence ID" value="AYB33064.1"/>
    <property type="molecule type" value="Genomic_DNA"/>
</dbReference>